<feature type="binding site" evidence="12">
    <location>
        <position position="476"/>
    </location>
    <ligand>
        <name>Zn(2+)</name>
        <dbReference type="ChEBI" id="CHEBI:29105"/>
        <label>1</label>
    </ligand>
</feature>
<dbReference type="InterPro" id="IPR011545">
    <property type="entry name" value="DEAD/DEAH_box_helicase_dom"/>
</dbReference>
<dbReference type="InterPro" id="IPR041222">
    <property type="entry name" value="PriA_3primeBD"/>
</dbReference>
<dbReference type="Pfam" id="PF21213">
    <property type="entry name" value="WHD_PriA"/>
    <property type="match status" value="1"/>
</dbReference>
<keyword evidence="2 12" id="KW-0235">DNA replication</keyword>
<evidence type="ECO:0000256" key="1">
    <source>
        <dbReference type="ARBA" id="ARBA00022515"/>
    </source>
</evidence>
<feature type="binding site" evidence="12">
    <location>
        <position position="445"/>
    </location>
    <ligand>
        <name>Zn(2+)</name>
        <dbReference type="ChEBI" id="CHEBI:29105"/>
        <label>2</label>
    </ligand>
</feature>
<comment type="catalytic activity">
    <reaction evidence="11 12">
        <text>ATP + H2O = ADP + phosphate + H(+)</text>
        <dbReference type="Rhea" id="RHEA:13065"/>
        <dbReference type="ChEBI" id="CHEBI:15377"/>
        <dbReference type="ChEBI" id="CHEBI:15378"/>
        <dbReference type="ChEBI" id="CHEBI:30616"/>
        <dbReference type="ChEBI" id="CHEBI:43474"/>
        <dbReference type="ChEBI" id="CHEBI:456216"/>
        <dbReference type="EC" id="5.6.2.4"/>
    </reaction>
</comment>
<keyword evidence="15" id="KW-1185">Reference proteome</keyword>
<sequence>MPVANVALPVPLPRTFEYFLPNNAPHPVIGGRVLVPFGQRNIIGIVTAISAQSKLAWEKLKPISEVIDRQSLFSDNLWRILNWSIGYYHYPAGEVLFHALPTLLRQGKSAEIAPLWQWLVTEQGRATLPEVLKRAPKQQRALAALLRGPVYRHRMCELQLVDATLQALCVKGLCVLRPEVPETKDWRYAFRVHGERQQLNTEQATAVSTIRSEDDRFVVWLLAGVTGSGKTEIYLTALEAILAKGKQALVLVPEISLTPQTIARFRERFNAPVEVLHSGLNDTERLTVWLKAQRGENAIVIGTRSALFTPFARLGIIVIDEEHDISYKQSDGWRYNARDLAVVRAREEGIPIILGTATPSLETLYNVQLKKYRQLNLGQAAGSARPASQQLLNMKGLPMKHGLSSPLLTKMREHLKAGNQVMLFLNRRGFAPVLLCHECGWIAECTRCDRYFTLHQHQRQLHCHHCYSQRPLQHQCPQCGSTQLVAVGLGTEQLEAALPPLFPNVPIIRIDRDSTASKGALEDYLAQVQRGGASILIGTQILAKGHHFPNITLVSLLNVDSALFSGDFRAAERFAQLYTQVSGRAGRASKQGEVVLQTHHPEHPLIQKLMHQDYMAFADSTLEERRQAGLPPFTSHMLFRADDHDNIQAKLFLEQLSQLLEASPLRDNDLWLMGPIPALAPKRGGRYLWQLLLSHPSRQQLQRLLAANLPLVSKISQSRKVKWSLDVDPVDS</sequence>
<dbReference type="SMART" id="SM00490">
    <property type="entry name" value="HELICc"/>
    <property type="match status" value="1"/>
</dbReference>
<name>A0A143WUI0_9ENTR</name>
<dbReference type="HAMAP" id="MF_00983">
    <property type="entry name" value="PriA"/>
    <property type="match status" value="1"/>
</dbReference>
<dbReference type="InterPro" id="IPR001650">
    <property type="entry name" value="Helicase_C-like"/>
</dbReference>
<dbReference type="NCBIfam" id="NF004067">
    <property type="entry name" value="PRK05580.1-4"/>
    <property type="match status" value="1"/>
</dbReference>
<dbReference type="Gene3D" id="3.40.50.300">
    <property type="entry name" value="P-loop containing nucleotide triphosphate hydrolases"/>
    <property type="match status" value="2"/>
</dbReference>
<dbReference type="Pfam" id="PF18074">
    <property type="entry name" value="PriA_C"/>
    <property type="match status" value="1"/>
</dbReference>
<evidence type="ECO:0000259" key="13">
    <source>
        <dbReference type="PROSITE" id="PS51192"/>
    </source>
</evidence>
<organism evidence="14 15">
    <name type="scientific">Candidatus Hoaglandella endobia</name>
    <dbReference type="NCBI Taxonomy" id="1778263"/>
    <lineage>
        <taxon>Bacteria</taxon>
        <taxon>Pseudomonadati</taxon>
        <taxon>Pseudomonadota</taxon>
        <taxon>Gammaproteobacteria</taxon>
        <taxon>Enterobacterales</taxon>
        <taxon>Enterobacteriaceae</taxon>
        <taxon>Candidatus Hoaglandella</taxon>
    </lineage>
</organism>
<evidence type="ECO:0000256" key="7">
    <source>
        <dbReference type="ARBA" id="ARBA00022833"/>
    </source>
</evidence>
<keyword evidence="4 12" id="KW-0547">Nucleotide-binding</keyword>
<dbReference type="GO" id="GO:0006310">
    <property type="term" value="P:DNA recombination"/>
    <property type="evidence" value="ECO:0007669"/>
    <property type="project" value="InterPro"/>
</dbReference>
<comment type="cofactor">
    <cofactor evidence="12">
        <name>Zn(2+)</name>
        <dbReference type="ChEBI" id="CHEBI:29105"/>
    </cofactor>
    <text evidence="12">Binds 2 zinc ions per subunit.</text>
</comment>
<dbReference type="InterPro" id="IPR041236">
    <property type="entry name" value="PriA_C"/>
</dbReference>
<dbReference type="NCBIfam" id="TIGR00595">
    <property type="entry name" value="priA"/>
    <property type="match status" value="1"/>
</dbReference>
<keyword evidence="5 12" id="KW-0378">Hydrolase</keyword>
<dbReference type="GO" id="GO:0003677">
    <property type="term" value="F:DNA binding"/>
    <property type="evidence" value="ECO:0007669"/>
    <property type="project" value="UniProtKB-UniRule"/>
</dbReference>
<evidence type="ECO:0000313" key="14">
    <source>
        <dbReference type="EMBL" id="CUX97420.1"/>
    </source>
</evidence>
<dbReference type="FunFam" id="3.40.50.300:FF:000489">
    <property type="entry name" value="Primosome assembly protein PriA"/>
    <property type="match status" value="1"/>
</dbReference>
<dbReference type="GO" id="GO:0016887">
    <property type="term" value="F:ATP hydrolysis activity"/>
    <property type="evidence" value="ECO:0007669"/>
    <property type="project" value="RHEA"/>
</dbReference>
<dbReference type="CDD" id="cd18804">
    <property type="entry name" value="SF2_C_priA"/>
    <property type="match status" value="1"/>
</dbReference>
<keyword evidence="9 12" id="KW-0238">DNA-binding</keyword>
<dbReference type="FunFam" id="3.40.1440.60:FF:000001">
    <property type="entry name" value="Primosomal protein N"/>
    <property type="match status" value="1"/>
</dbReference>
<evidence type="ECO:0000256" key="10">
    <source>
        <dbReference type="ARBA" id="ARBA00023235"/>
    </source>
</evidence>
<evidence type="ECO:0000256" key="12">
    <source>
        <dbReference type="HAMAP-Rule" id="MF_00983"/>
    </source>
</evidence>
<dbReference type="GO" id="GO:0008270">
    <property type="term" value="F:zinc ion binding"/>
    <property type="evidence" value="ECO:0007669"/>
    <property type="project" value="UniProtKB-UniRule"/>
</dbReference>
<evidence type="ECO:0000313" key="15">
    <source>
        <dbReference type="Proteomes" id="UP000095477"/>
    </source>
</evidence>
<evidence type="ECO:0000256" key="2">
    <source>
        <dbReference type="ARBA" id="ARBA00022705"/>
    </source>
</evidence>
<dbReference type="Proteomes" id="UP000095477">
    <property type="component" value="Chromosome I"/>
</dbReference>
<dbReference type="RefSeq" id="WP_067568134.1">
    <property type="nucleotide sequence ID" value="NZ_LN999835.1"/>
</dbReference>
<feature type="binding site" evidence="12">
    <location>
        <position position="448"/>
    </location>
    <ligand>
        <name>Zn(2+)</name>
        <dbReference type="ChEBI" id="CHEBI:29105"/>
        <label>2</label>
    </ligand>
</feature>
<feature type="domain" description="Helicase ATP-binding" evidence="13">
    <location>
        <begin position="211"/>
        <end position="377"/>
    </location>
</feature>
<dbReference type="InterPro" id="IPR014001">
    <property type="entry name" value="Helicase_ATP-bd"/>
</dbReference>
<dbReference type="PANTHER" id="PTHR30580:SF0">
    <property type="entry name" value="PRIMOSOMAL PROTEIN N"/>
    <property type="match status" value="1"/>
</dbReference>
<feature type="binding site" evidence="12">
    <location>
        <position position="463"/>
    </location>
    <ligand>
        <name>Zn(2+)</name>
        <dbReference type="ChEBI" id="CHEBI:29105"/>
        <label>2</label>
    </ligand>
</feature>
<reference evidence="15" key="1">
    <citation type="submission" date="2016-01" db="EMBL/GenBank/DDBJ databases">
        <authorList>
            <person name="Husnik F."/>
        </authorList>
    </citation>
    <scope>NUCLEOTIDE SEQUENCE [LARGE SCALE GENOMIC DNA]</scope>
</reference>
<dbReference type="STRING" id="1778263.TPER_HE00512"/>
<keyword evidence="10 12" id="KW-0413">Isomerase</keyword>
<feature type="binding site" evidence="12">
    <location>
        <position position="479"/>
    </location>
    <ligand>
        <name>Zn(2+)</name>
        <dbReference type="ChEBI" id="CHEBI:29105"/>
        <label>1</label>
    </ligand>
</feature>
<dbReference type="InterPro" id="IPR048949">
    <property type="entry name" value="WHD_PriA"/>
</dbReference>
<dbReference type="EC" id="5.6.2.4" evidence="12"/>
<dbReference type="PANTHER" id="PTHR30580">
    <property type="entry name" value="PRIMOSOMAL PROTEIN N"/>
    <property type="match status" value="1"/>
</dbReference>
<gene>
    <name evidence="12 14" type="primary">priA</name>
    <name evidence="14" type="ORF">TPER_HE00512</name>
</gene>
<dbReference type="GO" id="GO:0006302">
    <property type="term" value="P:double-strand break repair"/>
    <property type="evidence" value="ECO:0007669"/>
    <property type="project" value="InterPro"/>
</dbReference>
<dbReference type="GO" id="GO:0005524">
    <property type="term" value="F:ATP binding"/>
    <property type="evidence" value="ECO:0007669"/>
    <property type="project" value="UniProtKB-UniRule"/>
</dbReference>
<dbReference type="InterPro" id="IPR042115">
    <property type="entry name" value="PriA_3primeBD_sf"/>
</dbReference>
<dbReference type="NCBIfam" id="NF004065">
    <property type="entry name" value="PRK05580.1-1"/>
    <property type="match status" value="1"/>
</dbReference>
<comment type="function">
    <text evidence="12">Initiates the restart of stalled replication forks, which reloads the replicative helicase on sites other than the origin of replication. Recognizes and binds to abandoned replication forks and remodels them to uncover a helicase loading site. Promotes assembly of the primosome at these replication forks.</text>
</comment>
<proteinExistence type="inferred from homology"/>
<feature type="binding site" evidence="12">
    <location>
        <position position="466"/>
    </location>
    <ligand>
        <name>Zn(2+)</name>
        <dbReference type="ChEBI" id="CHEBI:29105"/>
        <label>2</label>
    </ligand>
</feature>
<dbReference type="SUPFAM" id="SSF52540">
    <property type="entry name" value="P-loop containing nucleoside triphosphate hydrolases"/>
    <property type="match status" value="2"/>
</dbReference>
<protein>
    <recommendedName>
        <fullName evidence="12">Replication restart protein PriA</fullName>
    </recommendedName>
    <alternativeName>
        <fullName evidence="12">ATP-dependent DNA helicase PriA</fullName>
        <ecNumber evidence="12">5.6.2.4</ecNumber>
    </alternativeName>
    <alternativeName>
        <fullName evidence="12">DNA 3'-5' helicase PriA</fullName>
    </alternativeName>
</protein>
<dbReference type="AlphaFoldDB" id="A0A143WUI0"/>
<dbReference type="GO" id="GO:0043138">
    <property type="term" value="F:3'-5' DNA helicase activity"/>
    <property type="evidence" value="ECO:0007669"/>
    <property type="project" value="UniProtKB-EC"/>
</dbReference>
<dbReference type="EMBL" id="LN999835">
    <property type="protein sequence ID" value="CUX97420.1"/>
    <property type="molecule type" value="Genomic_DNA"/>
</dbReference>
<dbReference type="Gene3D" id="3.40.1440.60">
    <property type="entry name" value="PriA, 3(prime) DNA-binding domain"/>
    <property type="match status" value="1"/>
</dbReference>
<evidence type="ECO:0000256" key="4">
    <source>
        <dbReference type="ARBA" id="ARBA00022741"/>
    </source>
</evidence>
<evidence type="ECO:0000256" key="9">
    <source>
        <dbReference type="ARBA" id="ARBA00023125"/>
    </source>
</evidence>
<dbReference type="PROSITE" id="PS51192">
    <property type="entry name" value="HELICASE_ATP_BIND_1"/>
    <property type="match status" value="1"/>
</dbReference>
<dbReference type="OrthoDB" id="9759544at2"/>
<comment type="similarity">
    <text evidence="12">Belongs to the helicase family. PriA subfamily.</text>
</comment>
<keyword evidence="7 12" id="KW-0862">Zinc</keyword>
<feature type="binding site" evidence="12">
    <location>
        <position position="436"/>
    </location>
    <ligand>
        <name>Zn(2+)</name>
        <dbReference type="ChEBI" id="CHEBI:29105"/>
        <label>1</label>
    </ligand>
</feature>
<feature type="binding site" evidence="12">
    <location>
        <position position="439"/>
    </location>
    <ligand>
        <name>Zn(2+)</name>
        <dbReference type="ChEBI" id="CHEBI:29105"/>
        <label>1</label>
    </ligand>
</feature>
<dbReference type="GO" id="GO:0006270">
    <property type="term" value="P:DNA replication initiation"/>
    <property type="evidence" value="ECO:0007669"/>
    <property type="project" value="TreeGrafter"/>
</dbReference>
<dbReference type="PATRIC" id="fig|1778263.3.peg.505"/>
<dbReference type="GO" id="GO:1990077">
    <property type="term" value="C:primosome complex"/>
    <property type="evidence" value="ECO:0007669"/>
    <property type="project" value="UniProtKB-UniRule"/>
</dbReference>
<dbReference type="Pfam" id="PF00270">
    <property type="entry name" value="DEAD"/>
    <property type="match status" value="1"/>
</dbReference>
<dbReference type="InterPro" id="IPR027417">
    <property type="entry name" value="P-loop_NTPase"/>
</dbReference>
<dbReference type="CDD" id="cd17929">
    <property type="entry name" value="DEXHc_priA"/>
    <property type="match status" value="1"/>
</dbReference>
<keyword evidence="8 12" id="KW-0067">ATP-binding</keyword>
<dbReference type="SMART" id="SM00487">
    <property type="entry name" value="DEXDc"/>
    <property type="match status" value="1"/>
</dbReference>
<dbReference type="KEGG" id="hed:TPER_HE00512"/>
<accession>A0A143WUI0</accession>
<keyword evidence="6 12" id="KW-0347">Helicase</keyword>
<dbReference type="Pfam" id="PF17764">
    <property type="entry name" value="PriA_3primeBD"/>
    <property type="match status" value="1"/>
</dbReference>
<evidence type="ECO:0000256" key="11">
    <source>
        <dbReference type="ARBA" id="ARBA00048988"/>
    </source>
</evidence>
<dbReference type="InterPro" id="IPR005259">
    <property type="entry name" value="PriA"/>
</dbReference>
<comment type="catalytic activity">
    <reaction evidence="12">
        <text>Couples ATP hydrolysis with the unwinding of duplex DNA by translocating in the 3'-5' direction.</text>
        <dbReference type="EC" id="5.6.2.4"/>
    </reaction>
</comment>
<evidence type="ECO:0000256" key="3">
    <source>
        <dbReference type="ARBA" id="ARBA00022723"/>
    </source>
</evidence>
<comment type="subunit">
    <text evidence="12">Component of the replication restart primosome.</text>
</comment>
<evidence type="ECO:0000256" key="6">
    <source>
        <dbReference type="ARBA" id="ARBA00022806"/>
    </source>
</evidence>
<evidence type="ECO:0000256" key="5">
    <source>
        <dbReference type="ARBA" id="ARBA00022801"/>
    </source>
</evidence>
<dbReference type="GO" id="GO:0006269">
    <property type="term" value="P:DNA replication, synthesis of primer"/>
    <property type="evidence" value="ECO:0007669"/>
    <property type="project" value="UniProtKB-KW"/>
</dbReference>
<evidence type="ECO:0000256" key="8">
    <source>
        <dbReference type="ARBA" id="ARBA00022840"/>
    </source>
</evidence>
<keyword evidence="1 12" id="KW-0639">Primosome</keyword>
<keyword evidence="3 12" id="KW-0479">Metal-binding</keyword>